<gene>
    <name evidence="1" type="ORF">GIB67_004956</name>
</gene>
<dbReference type="Gene3D" id="3.40.50.150">
    <property type="entry name" value="Vaccinia Virus protein VP39"/>
    <property type="match status" value="1"/>
</dbReference>
<dbReference type="SUPFAM" id="SSF53335">
    <property type="entry name" value="S-adenosyl-L-methionine-dependent methyltransferases"/>
    <property type="match status" value="1"/>
</dbReference>
<dbReference type="PANTHER" id="PTHR31801:SF1">
    <property type="entry name" value="SPHINGOMYELIN PHOSPHODIESTERASE"/>
    <property type="match status" value="1"/>
</dbReference>
<protein>
    <submittedName>
        <fullName evidence="1">Uncharacterized protein</fullName>
    </submittedName>
</protein>
<dbReference type="Proteomes" id="UP000541444">
    <property type="component" value="Unassembled WGS sequence"/>
</dbReference>
<dbReference type="InterPro" id="IPR024129">
    <property type="entry name" value="Sphingomy_SMPD4"/>
</dbReference>
<comment type="caution">
    <text evidence="1">The sequence shown here is derived from an EMBL/GenBank/DDBJ whole genome shotgun (WGS) entry which is preliminary data.</text>
</comment>
<proteinExistence type="predicted"/>
<accession>A0A7J7NN52</accession>
<evidence type="ECO:0000313" key="1">
    <source>
        <dbReference type="EMBL" id="KAF6168404.1"/>
    </source>
</evidence>
<dbReference type="PANTHER" id="PTHR31801">
    <property type="entry name" value="ALTERED INHERITANCE OF MITOCHONDRIA PROTEIN 24, MITOCHONDRIAL"/>
    <property type="match status" value="1"/>
</dbReference>
<dbReference type="Pfam" id="PF14724">
    <property type="entry name" value="mit_SMPDase"/>
    <property type="match status" value="1"/>
</dbReference>
<dbReference type="AlphaFoldDB" id="A0A7J7NN52"/>
<evidence type="ECO:0000313" key="2">
    <source>
        <dbReference type="Proteomes" id="UP000541444"/>
    </source>
</evidence>
<name>A0A7J7NN52_9MAGN</name>
<organism evidence="1 2">
    <name type="scientific">Kingdonia uniflora</name>
    <dbReference type="NCBI Taxonomy" id="39325"/>
    <lineage>
        <taxon>Eukaryota</taxon>
        <taxon>Viridiplantae</taxon>
        <taxon>Streptophyta</taxon>
        <taxon>Embryophyta</taxon>
        <taxon>Tracheophyta</taxon>
        <taxon>Spermatophyta</taxon>
        <taxon>Magnoliopsida</taxon>
        <taxon>Ranunculales</taxon>
        <taxon>Circaeasteraceae</taxon>
        <taxon>Kingdonia</taxon>
    </lineage>
</organism>
<keyword evidence="2" id="KW-1185">Reference proteome</keyword>
<dbReference type="InterPro" id="IPR029063">
    <property type="entry name" value="SAM-dependent_MTases_sf"/>
</dbReference>
<dbReference type="GO" id="GO:0050290">
    <property type="term" value="F:sphingomyelin phosphodiesterase D activity"/>
    <property type="evidence" value="ECO:0007669"/>
    <property type="project" value="InterPro"/>
</dbReference>
<dbReference type="OrthoDB" id="514967at2759"/>
<reference evidence="1 2" key="1">
    <citation type="journal article" date="2020" name="IScience">
        <title>Genome Sequencing of the Endangered Kingdonia uniflora (Circaeasteraceae, Ranunculales) Reveals Potential Mechanisms of Evolutionary Specialization.</title>
        <authorList>
            <person name="Sun Y."/>
            <person name="Deng T."/>
            <person name="Zhang A."/>
            <person name="Moore M.J."/>
            <person name="Landis J.B."/>
            <person name="Lin N."/>
            <person name="Zhang H."/>
            <person name="Zhang X."/>
            <person name="Huang J."/>
            <person name="Zhang X."/>
            <person name="Sun H."/>
            <person name="Wang H."/>
        </authorList>
    </citation>
    <scope>NUCLEOTIDE SEQUENCE [LARGE SCALE GENOMIC DNA]</scope>
    <source>
        <strain evidence="1">TB1705</strain>
        <tissue evidence="1">Leaf</tissue>
    </source>
</reference>
<sequence>MFGFDDSSRVFNLLSPNGAFYNSKFSVDRYELVKYVIPVERLPEWVRFMFQNKRDCHVLSELCLLFKGRVKVDSSKSGCYQVQLNVFKYYMFWFAYYPVCKGNNESLDTGPYRSSLLHYSLRWLKFILTFSVERDSSSLAKTLLDLFLEINSDEGSLSTESMGTLLEIHLLNKTVKRKCRNMVNLLVQYSLNSSTDFSRKYLFFQNQAGLGGVTPLHLTACMNDSEHIVDALINDPQEEALYFDNVSEDSVKKPKSIVDVGCGISGPEIYLAKTYGAKCIGIDISPYKVKRGTEIPNAQGLGDKVMF</sequence>
<dbReference type="EMBL" id="JACGCM010000696">
    <property type="protein sequence ID" value="KAF6168404.1"/>
    <property type="molecule type" value="Genomic_DNA"/>
</dbReference>
<dbReference type="CDD" id="cd02440">
    <property type="entry name" value="AdoMet_MTases"/>
    <property type="match status" value="1"/>
</dbReference>